<keyword evidence="3" id="KW-1185">Reference proteome</keyword>
<name>A0A6A6PDA7_9PEZI</name>
<gene>
    <name evidence="2" type="ORF">BDY21DRAFT_266995</name>
</gene>
<feature type="region of interest" description="Disordered" evidence="1">
    <location>
        <begin position="670"/>
        <end position="749"/>
    </location>
</feature>
<proteinExistence type="predicted"/>
<evidence type="ECO:0000256" key="1">
    <source>
        <dbReference type="SAM" id="MobiDB-lite"/>
    </source>
</evidence>
<reference evidence="2" key="1">
    <citation type="journal article" date="2020" name="Stud. Mycol.">
        <title>101 Dothideomycetes genomes: a test case for predicting lifestyles and emergence of pathogens.</title>
        <authorList>
            <person name="Haridas S."/>
            <person name="Albert R."/>
            <person name="Binder M."/>
            <person name="Bloem J."/>
            <person name="Labutti K."/>
            <person name="Salamov A."/>
            <person name="Andreopoulos B."/>
            <person name="Baker S."/>
            <person name="Barry K."/>
            <person name="Bills G."/>
            <person name="Bluhm B."/>
            <person name="Cannon C."/>
            <person name="Castanera R."/>
            <person name="Culley D."/>
            <person name="Daum C."/>
            <person name="Ezra D."/>
            <person name="Gonzalez J."/>
            <person name="Henrissat B."/>
            <person name="Kuo A."/>
            <person name="Liang C."/>
            <person name="Lipzen A."/>
            <person name="Lutzoni F."/>
            <person name="Magnuson J."/>
            <person name="Mondo S."/>
            <person name="Nolan M."/>
            <person name="Ohm R."/>
            <person name="Pangilinan J."/>
            <person name="Park H.-J."/>
            <person name="Ramirez L."/>
            <person name="Alfaro M."/>
            <person name="Sun H."/>
            <person name="Tritt A."/>
            <person name="Yoshinaga Y."/>
            <person name="Zwiers L.-H."/>
            <person name="Turgeon B."/>
            <person name="Goodwin S."/>
            <person name="Spatafora J."/>
            <person name="Crous P."/>
            <person name="Grigoriev I."/>
        </authorList>
    </citation>
    <scope>NUCLEOTIDE SEQUENCE</scope>
    <source>
        <strain evidence="2">ATCC 16933</strain>
    </source>
</reference>
<feature type="compositionally biased region" description="Polar residues" evidence="1">
    <location>
        <begin position="739"/>
        <end position="749"/>
    </location>
</feature>
<feature type="compositionally biased region" description="Basic and acidic residues" evidence="1">
    <location>
        <begin position="97"/>
        <end position="106"/>
    </location>
</feature>
<dbReference type="Proteomes" id="UP000799766">
    <property type="component" value="Unassembled WGS sequence"/>
</dbReference>
<feature type="compositionally biased region" description="Polar residues" evidence="1">
    <location>
        <begin position="163"/>
        <end position="195"/>
    </location>
</feature>
<evidence type="ECO:0000313" key="3">
    <source>
        <dbReference type="Proteomes" id="UP000799766"/>
    </source>
</evidence>
<feature type="region of interest" description="Disordered" evidence="1">
    <location>
        <begin position="162"/>
        <end position="255"/>
    </location>
</feature>
<feature type="compositionally biased region" description="Low complexity" evidence="1">
    <location>
        <begin position="682"/>
        <end position="716"/>
    </location>
</feature>
<dbReference type="SUPFAM" id="SSF53474">
    <property type="entry name" value="alpha/beta-Hydrolases"/>
    <property type="match status" value="1"/>
</dbReference>
<feature type="compositionally biased region" description="Low complexity" evidence="1">
    <location>
        <begin position="338"/>
        <end position="353"/>
    </location>
</feature>
<dbReference type="PANTHER" id="PTHR11440">
    <property type="entry name" value="LECITHIN-CHOLESTEROL ACYLTRANSFERASE-RELATED"/>
    <property type="match status" value="1"/>
</dbReference>
<feature type="non-terminal residue" evidence="2">
    <location>
        <position position="886"/>
    </location>
</feature>
<dbReference type="OrthoDB" id="10250441at2759"/>
<evidence type="ECO:0000313" key="2">
    <source>
        <dbReference type="EMBL" id="KAF2461975.1"/>
    </source>
</evidence>
<sequence length="886" mass="93816">DTSDDSDAQTEEDARSVIAVSISQAQTRLTSPNTPSAEKAAAMEDLDGAGFPPAPEMMAKSSPVPTAEPSKERLPVSDQGFSKRLPSPWRAGPKVFQRSEDTKNALRESLGSIGHRRRASSGGLLSAPDSVKKLLQFNLPSLPKSPSLLNFSFPGLSYGGPTSEATSAPTLNRSKRASTGSAIPSGQAKTASNKGGSPVVARDLRPTAVLEGDSPSDRAAGSRPTPHREKSAKSPLLPVPPGGPLGTHNHGNLRRSASDDSLLFHRSLSRASSLGDDSRFEHVQEQVNSRLKAIKDSFQDANFKIPAMPSMPNFGFGSTSSFKSGVGDRISHSVRYPSSVSQSPLKSSSQAFSTTARNKAVPGRGPMTADDRLASVTAGMAPKNTVAYPYFTRAIENLTGDVVVLGGYRGSVLRSAEPPHRQLWVPIKVGLNLRKVDLEVGLTDEDEETMEQRIIPGGMLTHIGPVDIARRLLKRLRASDNARTGKLRVHNYGYDWRLSPHLLSRQLRDFLAKLPCNRPDLPKERRGATVIAHSLGGLITRHVVNEQPDLFAGVIYAGVPQTCVNILGPLRNGDDVLISSRVLTAQVNFTIRTSFALLPLDGKCFFNKHTKEEYPVDFFDPQTWVDYRLTPCLAPPLPPLNSPNGTNSSPSITGIMSSMASALPTIQGLSRKGSISKGNTQPSPTTRTSPPRSPAARSPAAEASTSKSHAAAHAAAGTVAPTGMVPQMAEGSDVKPTTADVTASSPTTPNTTLPYAAALEYLGRTLAATKRFKQELAFEPRHHAANAYPAAAVIYGKSTPTVYGAKVASREAIARADAYDELAFASGDGVVLARAAMLPDGYPVVRGGVVSSDRGHVSLLGDLEAVGRAVEAVLAARNAGVGLGAG</sequence>
<organism evidence="2 3">
    <name type="scientific">Lineolata rhizophorae</name>
    <dbReference type="NCBI Taxonomy" id="578093"/>
    <lineage>
        <taxon>Eukaryota</taxon>
        <taxon>Fungi</taxon>
        <taxon>Dikarya</taxon>
        <taxon>Ascomycota</taxon>
        <taxon>Pezizomycotina</taxon>
        <taxon>Dothideomycetes</taxon>
        <taxon>Dothideomycetes incertae sedis</taxon>
        <taxon>Lineolatales</taxon>
        <taxon>Lineolataceae</taxon>
        <taxon>Lineolata</taxon>
    </lineage>
</organism>
<feature type="region of interest" description="Disordered" evidence="1">
    <location>
        <begin position="335"/>
        <end position="367"/>
    </location>
</feature>
<dbReference type="EMBL" id="MU001670">
    <property type="protein sequence ID" value="KAF2461975.1"/>
    <property type="molecule type" value="Genomic_DNA"/>
</dbReference>
<dbReference type="AlphaFoldDB" id="A0A6A6PDA7"/>
<feature type="non-terminal residue" evidence="2">
    <location>
        <position position="1"/>
    </location>
</feature>
<protein>
    <submittedName>
        <fullName evidence="2">Uncharacterized protein</fullName>
    </submittedName>
</protein>
<feature type="region of interest" description="Disordered" evidence="1">
    <location>
        <begin position="22"/>
        <end position="124"/>
    </location>
</feature>
<dbReference type="InterPro" id="IPR029058">
    <property type="entry name" value="AB_hydrolase_fold"/>
</dbReference>
<dbReference type="Gene3D" id="3.40.50.1820">
    <property type="entry name" value="alpha/beta hydrolase"/>
    <property type="match status" value="1"/>
</dbReference>
<accession>A0A6A6PDA7</accession>
<feature type="compositionally biased region" description="Polar residues" evidence="1">
    <location>
        <begin position="22"/>
        <end position="36"/>
    </location>
</feature>